<sequence>MTFLQLPSQNATAEKDVSQPDDDKLFSRQGSGSYEEHSTIKMGLTNSSSSPPVPPKKRHVVQYMQTFGNERNDQDDFFKGSTLASYVVLNDNLRYHEEQYKKKISFEFSASGS</sequence>
<protein>
    <submittedName>
        <fullName evidence="4">Ovule protein</fullName>
    </submittedName>
</protein>
<gene>
    <name evidence="2" type="ORF">GPUH_LOCUS24905</name>
</gene>
<reference evidence="4" key="1">
    <citation type="submission" date="2016-06" db="UniProtKB">
        <authorList>
            <consortium name="WormBaseParasite"/>
        </authorList>
    </citation>
    <scope>IDENTIFICATION</scope>
</reference>
<feature type="region of interest" description="Disordered" evidence="1">
    <location>
        <begin position="1"/>
        <end position="56"/>
    </location>
</feature>
<dbReference type="Proteomes" id="UP000271098">
    <property type="component" value="Unassembled WGS sequence"/>
</dbReference>
<evidence type="ECO:0000313" key="2">
    <source>
        <dbReference type="EMBL" id="VDN43491.1"/>
    </source>
</evidence>
<feature type="compositionally biased region" description="Polar residues" evidence="1">
    <location>
        <begin position="1"/>
        <end position="12"/>
    </location>
</feature>
<dbReference type="AlphaFoldDB" id="A0A183EVB2"/>
<organism evidence="4">
    <name type="scientific">Gongylonema pulchrum</name>
    <dbReference type="NCBI Taxonomy" id="637853"/>
    <lineage>
        <taxon>Eukaryota</taxon>
        <taxon>Metazoa</taxon>
        <taxon>Ecdysozoa</taxon>
        <taxon>Nematoda</taxon>
        <taxon>Chromadorea</taxon>
        <taxon>Rhabditida</taxon>
        <taxon>Spirurina</taxon>
        <taxon>Spiruromorpha</taxon>
        <taxon>Spiruroidea</taxon>
        <taxon>Gongylonematidae</taxon>
        <taxon>Gongylonema</taxon>
    </lineage>
</organism>
<feature type="compositionally biased region" description="Basic and acidic residues" evidence="1">
    <location>
        <begin position="13"/>
        <end position="26"/>
    </location>
</feature>
<name>A0A183EVB2_9BILA</name>
<accession>A0A183EVB2</accession>
<keyword evidence="3" id="KW-1185">Reference proteome</keyword>
<dbReference type="EMBL" id="UYRT01102971">
    <property type="protein sequence ID" value="VDN43491.1"/>
    <property type="molecule type" value="Genomic_DNA"/>
</dbReference>
<evidence type="ECO:0000313" key="3">
    <source>
        <dbReference type="Proteomes" id="UP000271098"/>
    </source>
</evidence>
<dbReference type="OrthoDB" id="25179at2759"/>
<proteinExistence type="predicted"/>
<dbReference type="WBParaSite" id="GPUH_0002493301-mRNA-1">
    <property type="protein sequence ID" value="GPUH_0002493301-mRNA-1"/>
    <property type="gene ID" value="GPUH_0002493301"/>
</dbReference>
<reference evidence="2 3" key="2">
    <citation type="submission" date="2018-11" db="EMBL/GenBank/DDBJ databases">
        <authorList>
            <consortium name="Pathogen Informatics"/>
        </authorList>
    </citation>
    <scope>NUCLEOTIDE SEQUENCE [LARGE SCALE GENOMIC DNA]</scope>
</reference>
<evidence type="ECO:0000256" key="1">
    <source>
        <dbReference type="SAM" id="MobiDB-lite"/>
    </source>
</evidence>
<evidence type="ECO:0000313" key="4">
    <source>
        <dbReference type="WBParaSite" id="GPUH_0002493301-mRNA-1"/>
    </source>
</evidence>